<dbReference type="Proteomes" id="UP001153954">
    <property type="component" value="Unassembled WGS sequence"/>
</dbReference>
<keyword evidence="2" id="KW-1185">Reference proteome</keyword>
<dbReference type="EMBL" id="CAKOGL010000011">
    <property type="protein sequence ID" value="CAH2091656.1"/>
    <property type="molecule type" value="Genomic_DNA"/>
</dbReference>
<reference evidence="1" key="1">
    <citation type="submission" date="2022-03" db="EMBL/GenBank/DDBJ databases">
        <authorList>
            <person name="Tunstrom K."/>
        </authorList>
    </citation>
    <scope>NUCLEOTIDE SEQUENCE</scope>
</reference>
<organism evidence="1 2">
    <name type="scientific">Euphydryas editha</name>
    <name type="common">Edith's checkerspot</name>
    <dbReference type="NCBI Taxonomy" id="104508"/>
    <lineage>
        <taxon>Eukaryota</taxon>
        <taxon>Metazoa</taxon>
        <taxon>Ecdysozoa</taxon>
        <taxon>Arthropoda</taxon>
        <taxon>Hexapoda</taxon>
        <taxon>Insecta</taxon>
        <taxon>Pterygota</taxon>
        <taxon>Neoptera</taxon>
        <taxon>Endopterygota</taxon>
        <taxon>Lepidoptera</taxon>
        <taxon>Glossata</taxon>
        <taxon>Ditrysia</taxon>
        <taxon>Papilionoidea</taxon>
        <taxon>Nymphalidae</taxon>
        <taxon>Nymphalinae</taxon>
        <taxon>Euphydryas</taxon>
    </lineage>
</organism>
<gene>
    <name evidence="1" type="ORF">EEDITHA_LOCUS7503</name>
</gene>
<evidence type="ECO:0000313" key="2">
    <source>
        <dbReference type="Proteomes" id="UP001153954"/>
    </source>
</evidence>
<name>A0AAU9U120_EUPED</name>
<evidence type="ECO:0000313" key="1">
    <source>
        <dbReference type="EMBL" id="CAH2091656.1"/>
    </source>
</evidence>
<sequence length="125" mass="13545">MPFQELQAIAVLLPAEIGEWETGDSAAVEPGGYGVCNQGQSHWTHRFCSLYEMAPLIKERIVFSSGSQSTALGSGAHPALPALVVSRPITQVIEKGEEGSQFLYRITWPRTGQAKSSAPTQPLYE</sequence>
<accession>A0AAU9U120</accession>
<comment type="caution">
    <text evidence="1">The sequence shown here is derived from an EMBL/GenBank/DDBJ whole genome shotgun (WGS) entry which is preliminary data.</text>
</comment>
<dbReference type="AlphaFoldDB" id="A0AAU9U120"/>
<proteinExistence type="predicted"/>
<protein>
    <submittedName>
        <fullName evidence="1">Uncharacterized protein</fullName>
    </submittedName>
</protein>